<dbReference type="OrthoDB" id="9804686at2"/>
<gene>
    <name evidence="2" type="ORF">BGE01nite_18160</name>
</gene>
<keyword evidence="1" id="KW-0732">Signal</keyword>
<accession>A0A512M722</accession>
<dbReference type="Proteomes" id="UP000321577">
    <property type="component" value="Unassembled WGS sequence"/>
</dbReference>
<keyword evidence="2" id="KW-0456">Lyase</keyword>
<feature type="signal peptide" evidence="1">
    <location>
        <begin position="1"/>
        <end position="27"/>
    </location>
</feature>
<proteinExistence type="predicted"/>
<dbReference type="GO" id="GO:0016829">
    <property type="term" value="F:lyase activity"/>
    <property type="evidence" value="ECO:0007669"/>
    <property type="project" value="UniProtKB-KW"/>
</dbReference>
<dbReference type="RefSeq" id="WP_146850122.1">
    <property type="nucleotide sequence ID" value="NZ_BKAG01000010.1"/>
</dbReference>
<evidence type="ECO:0000313" key="3">
    <source>
        <dbReference type="Proteomes" id="UP000321577"/>
    </source>
</evidence>
<dbReference type="SUPFAM" id="SSF81853">
    <property type="entry name" value="Family 10 polysaccharide lyase"/>
    <property type="match status" value="1"/>
</dbReference>
<organism evidence="2 3">
    <name type="scientific">Brevifollis gellanilyticus</name>
    <dbReference type="NCBI Taxonomy" id="748831"/>
    <lineage>
        <taxon>Bacteria</taxon>
        <taxon>Pseudomonadati</taxon>
        <taxon>Verrucomicrobiota</taxon>
        <taxon>Verrucomicrobiia</taxon>
        <taxon>Verrucomicrobiales</taxon>
        <taxon>Verrucomicrobiaceae</taxon>
    </lineage>
</organism>
<keyword evidence="3" id="KW-1185">Reference proteome</keyword>
<evidence type="ECO:0000313" key="2">
    <source>
        <dbReference type="EMBL" id="GEP42525.1"/>
    </source>
</evidence>
<comment type="caution">
    <text evidence="2">The sequence shown here is derived from an EMBL/GenBank/DDBJ whole genome shotgun (WGS) entry which is preliminary data.</text>
</comment>
<dbReference type="AlphaFoldDB" id="A0A512M722"/>
<dbReference type="EMBL" id="BKAG01000010">
    <property type="protein sequence ID" value="GEP42525.1"/>
    <property type="molecule type" value="Genomic_DNA"/>
</dbReference>
<feature type="chain" id="PRO_5022236713" evidence="1">
    <location>
        <begin position="28"/>
        <end position="514"/>
    </location>
</feature>
<evidence type="ECO:0000256" key="1">
    <source>
        <dbReference type="SAM" id="SignalP"/>
    </source>
</evidence>
<reference evidence="2 3" key="1">
    <citation type="submission" date="2019-07" db="EMBL/GenBank/DDBJ databases">
        <title>Whole genome shotgun sequence of Brevifollis gellanilyticus NBRC 108608.</title>
        <authorList>
            <person name="Hosoyama A."/>
            <person name="Uohara A."/>
            <person name="Ohji S."/>
            <person name="Ichikawa N."/>
        </authorList>
    </citation>
    <scope>NUCLEOTIDE SEQUENCE [LARGE SCALE GENOMIC DNA]</scope>
    <source>
        <strain evidence="2 3">NBRC 108608</strain>
    </source>
</reference>
<name>A0A512M722_9BACT</name>
<sequence>MHSSLYSLRHSFVILASAFVIAPLANAATPAEVSSALTKAVTFYHSNAAAHGGYVYRYSADFKLREAEGIPGPDTIWIQPPGTPAVGMAMLDAYEATKDEACLKGAVDAARAVARTQLASGGWDYSGHFDAKGRDEMLYRRDLEGKLISRSKTPQAEAGWHNWRQHKNKNNYSTFDDDVSQAATRLLVRVDHALGGKDAEIKEAADYALETIMATQYPAGGWSANFDSHPTAPPPESMYPVKPGNYPADWPRKWPKDFTGCYVLNDNTHATLMSTLLLAGQLRGDQKYIDAAKHGGDFLVTSQMPDPQPAWGQQYNAEMQPVWSRQFEPTAICGRESQAAMWALLKLSAATGDKKYLPPIAKAVIYLRTVLLPGNQVARFYELQTNKPIYFERGPGGKGFELTYSDKKASSNYGWKWDSELDAIQATGSKIARGEKVDFPRVEKERWSSPPTEEDIKTILAEMKPDGSWTATDDERGVMRNSEGKKVKPEGGVLYSLDFNQNVKALSVWLKTHR</sequence>
<protein>
    <submittedName>
        <fullName evidence="2">Polysaccharide lyase</fullName>
    </submittedName>
</protein>
<dbReference type="Gene3D" id="1.50.10.20">
    <property type="match status" value="1"/>
</dbReference>